<feature type="domain" description="Chorismate-utilising enzyme C-terminal" evidence="1">
    <location>
        <begin position="1"/>
        <end position="41"/>
    </location>
</feature>
<proteinExistence type="predicted"/>
<dbReference type="GO" id="GO:0000162">
    <property type="term" value="P:L-tryptophan biosynthetic process"/>
    <property type="evidence" value="ECO:0007669"/>
    <property type="project" value="TreeGrafter"/>
</dbReference>
<dbReference type="Gene3D" id="3.60.120.10">
    <property type="entry name" value="Anthranilate synthase"/>
    <property type="match status" value="1"/>
</dbReference>
<dbReference type="InterPro" id="IPR005801">
    <property type="entry name" value="ADC_synthase"/>
</dbReference>
<dbReference type="Proteomes" id="UP000236416">
    <property type="component" value="Unassembled WGS sequence"/>
</dbReference>
<accession>A0A2K4MN20</accession>
<keyword evidence="3" id="KW-1185">Reference proteome</keyword>
<dbReference type="InterPro" id="IPR015890">
    <property type="entry name" value="Chorismate_C"/>
</dbReference>
<organism evidence="2 3">
    <name type="scientific">Chromobacterium sinusclupearum</name>
    <dbReference type="NCBI Taxonomy" id="2077146"/>
    <lineage>
        <taxon>Bacteria</taxon>
        <taxon>Pseudomonadati</taxon>
        <taxon>Pseudomonadota</taxon>
        <taxon>Betaproteobacteria</taxon>
        <taxon>Neisseriales</taxon>
        <taxon>Chromobacteriaceae</taxon>
        <taxon>Chromobacterium</taxon>
    </lineage>
</organism>
<dbReference type="AlphaFoldDB" id="A0A2K4MN20"/>
<dbReference type="InterPro" id="IPR019999">
    <property type="entry name" value="Anth_synth_I-like"/>
</dbReference>
<dbReference type="PANTHER" id="PTHR11236:SF9">
    <property type="entry name" value="ANTHRANILATE SYNTHASE COMPONENT 1"/>
    <property type="match status" value="1"/>
</dbReference>
<evidence type="ECO:0000313" key="2">
    <source>
        <dbReference type="EMBL" id="POA98487.1"/>
    </source>
</evidence>
<dbReference type="PANTHER" id="PTHR11236">
    <property type="entry name" value="AMINOBENZOATE/ANTHRANILATE SYNTHASE"/>
    <property type="match status" value="1"/>
</dbReference>
<comment type="caution">
    <text evidence="2">The sequence shown here is derived from an EMBL/GenBank/DDBJ whole genome shotgun (WGS) entry which is preliminary data.</text>
</comment>
<dbReference type="EMBL" id="PPTF01000054">
    <property type="protein sequence ID" value="POA98487.1"/>
    <property type="molecule type" value="Genomic_DNA"/>
</dbReference>
<sequence length="51" mass="5761">MDFNILIRTFMQEGSQLRFRAGGGIVADSDPERELMETRHKARGLLRALGV</sequence>
<feature type="non-terminal residue" evidence="2">
    <location>
        <position position="1"/>
    </location>
</feature>
<name>A0A2K4MN20_9NEIS</name>
<evidence type="ECO:0000259" key="1">
    <source>
        <dbReference type="Pfam" id="PF00425"/>
    </source>
</evidence>
<dbReference type="Pfam" id="PF00425">
    <property type="entry name" value="Chorismate_bind"/>
    <property type="match status" value="1"/>
</dbReference>
<dbReference type="RefSeq" id="WP_199179926.1">
    <property type="nucleotide sequence ID" value="NZ_PPTF01000054.1"/>
</dbReference>
<reference evidence="2 3" key="1">
    <citation type="submission" date="2018-01" db="EMBL/GenBank/DDBJ databases">
        <title>Genomic Sequence of Chromobacterium MWU13-2610 from wild cranberry bogs within the Cape Cod National Seashore.</title>
        <authorList>
            <person name="O'Hara-Hanley K."/>
            <person name="Soby S."/>
            <person name="Harrison A."/>
        </authorList>
    </citation>
    <scope>NUCLEOTIDE SEQUENCE [LARGE SCALE GENOMIC DNA]</scope>
    <source>
        <strain evidence="2 3">MWU13-2610</strain>
    </source>
</reference>
<protein>
    <submittedName>
        <fullName evidence="2">Aminodeoxychorismate synthase, component I</fullName>
    </submittedName>
</protein>
<dbReference type="SUPFAM" id="SSF56322">
    <property type="entry name" value="ADC synthase"/>
    <property type="match status" value="1"/>
</dbReference>
<evidence type="ECO:0000313" key="3">
    <source>
        <dbReference type="Proteomes" id="UP000236416"/>
    </source>
</evidence>
<gene>
    <name evidence="2" type="ORF">C2134_11530</name>
</gene>